<dbReference type="GeneID" id="63763909"/>
<feature type="region of interest" description="Disordered" evidence="1">
    <location>
        <begin position="1"/>
        <end position="82"/>
    </location>
</feature>
<sequence>MNNRRKQRSNEIKTKPTGSTRKVKGKKKHGAGSMRRKRSVQGEYGERTSKRREERERNLPRRGNQRRDRSLKRYKRRGRGGVGKRWIDALIDDWGG</sequence>
<protein>
    <submittedName>
        <fullName evidence="2">Uncharacterized protein</fullName>
    </submittedName>
</protein>
<dbReference type="Proteomes" id="UP000184356">
    <property type="component" value="Unassembled WGS sequence"/>
</dbReference>
<dbReference type="RefSeq" id="XP_040699087.1">
    <property type="nucleotide sequence ID" value="XM_040847836.1"/>
</dbReference>
<evidence type="ECO:0000313" key="3">
    <source>
        <dbReference type="Proteomes" id="UP000184356"/>
    </source>
</evidence>
<proteinExistence type="predicted"/>
<feature type="compositionally biased region" description="Basic and acidic residues" evidence="1">
    <location>
        <begin position="44"/>
        <end position="59"/>
    </location>
</feature>
<accession>A0A1L9T7D1</accession>
<dbReference type="EMBL" id="KV878593">
    <property type="protein sequence ID" value="OJJ55281.1"/>
    <property type="molecule type" value="Genomic_DNA"/>
</dbReference>
<evidence type="ECO:0000313" key="2">
    <source>
        <dbReference type="EMBL" id="OJJ55281.1"/>
    </source>
</evidence>
<reference evidence="3" key="1">
    <citation type="journal article" date="2017" name="Genome Biol.">
        <title>Comparative genomics reveals high biological diversity and specific adaptations in the industrially and medically important fungal genus Aspergillus.</title>
        <authorList>
            <person name="de Vries R.P."/>
            <person name="Riley R."/>
            <person name="Wiebenga A."/>
            <person name="Aguilar-Osorio G."/>
            <person name="Amillis S."/>
            <person name="Uchima C.A."/>
            <person name="Anderluh G."/>
            <person name="Asadollahi M."/>
            <person name="Askin M."/>
            <person name="Barry K."/>
            <person name="Battaglia E."/>
            <person name="Bayram O."/>
            <person name="Benocci T."/>
            <person name="Braus-Stromeyer S.A."/>
            <person name="Caldana C."/>
            <person name="Canovas D."/>
            <person name="Cerqueira G.C."/>
            <person name="Chen F."/>
            <person name="Chen W."/>
            <person name="Choi C."/>
            <person name="Clum A."/>
            <person name="Dos Santos R.A."/>
            <person name="Damasio A.R."/>
            <person name="Diallinas G."/>
            <person name="Emri T."/>
            <person name="Fekete E."/>
            <person name="Flipphi M."/>
            <person name="Freyberg S."/>
            <person name="Gallo A."/>
            <person name="Gournas C."/>
            <person name="Habgood R."/>
            <person name="Hainaut M."/>
            <person name="Harispe M.L."/>
            <person name="Henrissat B."/>
            <person name="Hilden K.S."/>
            <person name="Hope R."/>
            <person name="Hossain A."/>
            <person name="Karabika E."/>
            <person name="Karaffa L."/>
            <person name="Karanyi Z."/>
            <person name="Krasevec N."/>
            <person name="Kuo A."/>
            <person name="Kusch H."/>
            <person name="LaButti K."/>
            <person name="Lagendijk E.L."/>
            <person name="Lapidus A."/>
            <person name="Levasseur A."/>
            <person name="Lindquist E."/>
            <person name="Lipzen A."/>
            <person name="Logrieco A.F."/>
            <person name="MacCabe A."/>
            <person name="Maekelae M.R."/>
            <person name="Malavazi I."/>
            <person name="Melin P."/>
            <person name="Meyer V."/>
            <person name="Mielnichuk N."/>
            <person name="Miskei M."/>
            <person name="Molnar A.P."/>
            <person name="Mule G."/>
            <person name="Ngan C.Y."/>
            <person name="Orejas M."/>
            <person name="Orosz E."/>
            <person name="Ouedraogo J.P."/>
            <person name="Overkamp K.M."/>
            <person name="Park H.-S."/>
            <person name="Perrone G."/>
            <person name="Piumi F."/>
            <person name="Punt P.J."/>
            <person name="Ram A.F."/>
            <person name="Ramon A."/>
            <person name="Rauscher S."/>
            <person name="Record E."/>
            <person name="Riano-Pachon D.M."/>
            <person name="Robert V."/>
            <person name="Roehrig J."/>
            <person name="Ruller R."/>
            <person name="Salamov A."/>
            <person name="Salih N.S."/>
            <person name="Samson R.A."/>
            <person name="Sandor E."/>
            <person name="Sanguinetti M."/>
            <person name="Schuetze T."/>
            <person name="Sepcic K."/>
            <person name="Shelest E."/>
            <person name="Sherlock G."/>
            <person name="Sophianopoulou V."/>
            <person name="Squina F.M."/>
            <person name="Sun H."/>
            <person name="Susca A."/>
            <person name="Todd R.B."/>
            <person name="Tsang A."/>
            <person name="Unkles S.E."/>
            <person name="van de Wiele N."/>
            <person name="van Rossen-Uffink D."/>
            <person name="Oliveira J.V."/>
            <person name="Vesth T.C."/>
            <person name="Visser J."/>
            <person name="Yu J.-H."/>
            <person name="Zhou M."/>
            <person name="Andersen M.R."/>
            <person name="Archer D.B."/>
            <person name="Baker S.E."/>
            <person name="Benoit I."/>
            <person name="Brakhage A.A."/>
            <person name="Braus G.H."/>
            <person name="Fischer R."/>
            <person name="Frisvad J.C."/>
            <person name="Goldman G.H."/>
            <person name="Houbraken J."/>
            <person name="Oakley B."/>
            <person name="Pocsi I."/>
            <person name="Scazzocchio C."/>
            <person name="Seiboth B."/>
            <person name="vanKuyk P.A."/>
            <person name="Wortman J."/>
            <person name="Dyer P.S."/>
            <person name="Grigoriev I.V."/>
        </authorList>
    </citation>
    <scope>NUCLEOTIDE SEQUENCE [LARGE SCALE GENOMIC DNA]</scope>
    <source>
        <strain evidence="3">CBS 593.65</strain>
    </source>
</reference>
<keyword evidence="3" id="KW-1185">Reference proteome</keyword>
<dbReference type="VEuPathDB" id="FungiDB:ASPSYDRAFT_49464"/>
<dbReference type="AlphaFoldDB" id="A0A1L9T7D1"/>
<name>A0A1L9T7D1_9EURO</name>
<gene>
    <name evidence="2" type="ORF">ASPSYDRAFT_49464</name>
</gene>
<evidence type="ECO:0000256" key="1">
    <source>
        <dbReference type="SAM" id="MobiDB-lite"/>
    </source>
</evidence>
<feature type="compositionally biased region" description="Basic residues" evidence="1">
    <location>
        <begin position="69"/>
        <end position="79"/>
    </location>
</feature>
<feature type="compositionally biased region" description="Basic residues" evidence="1">
    <location>
        <begin position="21"/>
        <end position="39"/>
    </location>
</feature>
<organism evidence="2 3">
    <name type="scientific">Aspergillus sydowii CBS 593.65</name>
    <dbReference type="NCBI Taxonomy" id="1036612"/>
    <lineage>
        <taxon>Eukaryota</taxon>
        <taxon>Fungi</taxon>
        <taxon>Dikarya</taxon>
        <taxon>Ascomycota</taxon>
        <taxon>Pezizomycotina</taxon>
        <taxon>Eurotiomycetes</taxon>
        <taxon>Eurotiomycetidae</taxon>
        <taxon>Eurotiales</taxon>
        <taxon>Aspergillaceae</taxon>
        <taxon>Aspergillus</taxon>
        <taxon>Aspergillus subgen. Nidulantes</taxon>
    </lineage>
</organism>